<dbReference type="Pfam" id="PF00497">
    <property type="entry name" value="SBP_bac_3"/>
    <property type="match status" value="1"/>
</dbReference>
<dbReference type="PROSITE" id="PS51257">
    <property type="entry name" value="PROKAR_LIPOPROTEIN"/>
    <property type="match status" value="1"/>
</dbReference>
<gene>
    <name evidence="4" type="ORF">BS101_11245</name>
</gene>
<evidence type="ECO:0000256" key="2">
    <source>
        <dbReference type="SAM" id="SignalP"/>
    </source>
</evidence>
<protein>
    <recommendedName>
        <fullName evidence="3">Solute-binding protein family 3/N-terminal domain-containing protein</fullName>
    </recommendedName>
</protein>
<evidence type="ECO:0000313" key="5">
    <source>
        <dbReference type="Proteomes" id="UP000184604"/>
    </source>
</evidence>
<proteinExistence type="predicted"/>
<evidence type="ECO:0000256" key="1">
    <source>
        <dbReference type="ARBA" id="ARBA00022729"/>
    </source>
</evidence>
<dbReference type="SMART" id="SM00062">
    <property type="entry name" value="PBPb"/>
    <property type="match status" value="1"/>
</dbReference>
<feature type="chain" id="PRO_5038981532" description="Solute-binding protein family 3/N-terminal domain-containing protein" evidence="2">
    <location>
        <begin position="21"/>
        <end position="288"/>
    </location>
</feature>
<dbReference type="Gene3D" id="3.40.190.10">
    <property type="entry name" value="Periplasmic binding protein-like II"/>
    <property type="match status" value="2"/>
</dbReference>
<dbReference type="InterPro" id="IPR001638">
    <property type="entry name" value="Solute-binding_3/MltF_N"/>
</dbReference>
<dbReference type="AlphaFoldDB" id="A0A1L5F8D6"/>
<evidence type="ECO:0000313" key="4">
    <source>
        <dbReference type="EMBL" id="APM39278.1"/>
    </source>
</evidence>
<dbReference type="RefSeq" id="WP_073538907.1">
    <property type="nucleotide sequence ID" value="NZ_CP018335.1"/>
</dbReference>
<evidence type="ECO:0000259" key="3">
    <source>
        <dbReference type="SMART" id="SM00062"/>
    </source>
</evidence>
<dbReference type="OrthoDB" id="8613538at2"/>
<dbReference type="PANTHER" id="PTHR35936:SF19">
    <property type="entry name" value="AMINO-ACID-BINDING PROTEIN YXEM-RELATED"/>
    <property type="match status" value="1"/>
</dbReference>
<dbReference type="SUPFAM" id="SSF53850">
    <property type="entry name" value="Periplasmic binding protein-like II"/>
    <property type="match status" value="1"/>
</dbReference>
<feature type="domain" description="Solute-binding protein family 3/N-terminal" evidence="3">
    <location>
        <begin position="42"/>
        <end position="270"/>
    </location>
</feature>
<dbReference type="Proteomes" id="UP000184604">
    <property type="component" value="Chromosome"/>
</dbReference>
<dbReference type="PANTHER" id="PTHR35936">
    <property type="entry name" value="MEMBRANE-BOUND LYTIC MUREIN TRANSGLYCOSYLASE F"/>
    <property type="match status" value="1"/>
</dbReference>
<feature type="signal peptide" evidence="2">
    <location>
        <begin position="1"/>
        <end position="20"/>
    </location>
</feature>
<reference evidence="4 5" key="1">
    <citation type="submission" date="2016-12" db="EMBL/GenBank/DDBJ databases">
        <title>Complete genome sequence of Clostridium kluyveri JZZ isolated from the pit mud of a Chinese flavor liquor-making factory.</title>
        <authorList>
            <person name="Wang Y."/>
        </authorList>
    </citation>
    <scope>NUCLEOTIDE SEQUENCE [LARGE SCALE GENOMIC DNA]</scope>
    <source>
        <strain evidence="4 5">JZZ</strain>
    </source>
</reference>
<dbReference type="EMBL" id="CP018335">
    <property type="protein sequence ID" value="APM39278.1"/>
    <property type="molecule type" value="Genomic_DNA"/>
</dbReference>
<name>A0A1L5F8D6_CLOKL</name>
<keyword evidence="1 2" id="KW-0732">Signal</keyword>
<accession>A0A1L5F8D6</accession>
<organism evidence="4 5">
    <name type="scientific">Clostridium kluyveri</name>
    <dbReference type="NCBI Taxonomy" id="1534"/>
    <lineage>
        <taxon>Bacteria</taxon>
        <taxon>Bacillati</taxon>
        <taxon>Bacillota</taxon>
        <taxon>Clostridia</taxon>
        <taxon>Eubacteriales</taxon>
        <taxon>Clostridiaceae</taxon>
        <taxon>Clostridium</taxon>
    </lineage>
</organism>
<sequence length="288" mass="32350">MKKIFNVLIGAIMISTIFLSGCGKSNTADNTSAKPTAENPKTVEIAILTGMAPYTYVDDNGKFQGYDYEFLTMVDDMLPEYKFHYNSVEPDAGAAAVKAGTYALSCSAHFITPARQENFILSYPQSYYPVNLISRKADSFTKFEDLNGKTLVPNPPNDGLYVVLHDLAKKYPDVKFTQEEVSNYIPYADGCRGVANGQWDCWFGGDTMFYDIMEKEPMELFCSEPIYCAPCVVVLNKNYTDLRDQINKCIVKLYEEGKLSDLSKKWLGNKDVWEIAKQTGALSDVFKK</sequence>